<dbReference type="GO" id="GO:0055085">
    <property type="term" value="P:transmembrane transport"/>
    <property type="evidence" value="ECO:0007669"/>
    <property type="project" value="InterPro"/>
</dbReference>
<protein>
    <submittedName>
        <fullName evidence="9">Putative ABC transporter, permease component</fullName>
    </submittedName>
</protein>
<keyword evidence="6 7" id="KW-0472">Membrane</keyword>
<evidence type="ECO:0000313" key="9">
    <source>
        <dbReference type="EMBL" id="ACO48182.1"/>
    </source>
</evidence>
<evidence type="ECO:0000256" key="2">
    <source>
        <dbReference type="ARBA" id="ARBA00022448"/>
    </source>
</evidence>
<comment type="similarity">
    <text evidence="7">Belongs to the binding-protein-dependent transport system permease family.</text>
</comment>
<dbReference type="AlphaFoldDB" id="C1D3V3"/>
<dbReference type="KEGG" id="ddr:Deide_3p02250"/>
<name>C1D3V3_DEIDV</name>
<dbReference type="InterPro" id="IPR035906">
    <property type="entry name" value="MetI-like_sf"/>
</dbReference>
<dbReference type="Gene3D" id="1.10.3720.10">
    <property type="entry name" value="MetI-like"/>
    <property type="match status" value="1"/>
</dbReference>
<evidence type="ECO:0000256" key="1">
    <source>
        <dbReference type="ARBA" id="ARBA00004651"/>
    </source>
</evidence>
<reference evidence="9 10" key="1">
    <citation type="journal article" date="2009" name="PLoS Genet.">
        <title>Alliance of proteomics and genomics to unravel the specificities of Sahara bacterium Deinococcus deserti.</title>
        <authorList>
            <person name="de Groot A."/>
            <person name="Dulermo R."/>
            <person name="Ortet P."/>
            <person name="Blanchard L."/>
            <person name="Guerin P."/>
            <person name="Fernandez B."/>
            <person name="Vacherie B."/>
            <person name="Dossat C."/>
            <person name="Jolivet E."/>
            <person name="Siguier P."/>
            <person name="Chandler M."/>
            <person name="Barakat M."/>
            <person name="Dedieu A."/>
            <person name="Barbe V."/>
            <person name="Heulin T."/>
            <person name="Sommer S."/>
            <person name="Achouak W."/>
            <person name="Armengaud J."/>
        </authorList>
    </citation>
    <scope>NUCLEOTIDE SEQUENCE [LARGE SCALE GENOMIC DNA]</scope>
    <source>
        <strain evidence="10">DSM 17065 / CIP 109153 / LMG 22923 / VCD115</strain>
        <plasmid evidence="10">pDeide3</plasmid>
    </source>
</reference>
<comment type="subcellular location">
    <subcellularLocation>
        <location evidence="1 7">Cell membrane</location>
        <topology evidence="1 7">Multi-pass membrane protein</topology>
    </subcellularLocation>
</comment>
<evidence type="ECO:0000256" key="4">
    <source>
        <dbReference type="ARBA" id="ARBA00022692"/>
    </source>
</evidence>
<dbReference type="InterPro" id="IPR025966">
    <property type="entry name" value="OppC_N"/>
</dbReference>
<dbReference type="SUPFAM" id="SSF161098">
    <property type="entry name" value="MetI-like"/>
    <property type="match status" value="1"/>
</dbReference>
<dbReference type="PANTHER" id="PTHR43386">
    <property type="entry name" value="OLIGOPEPTIDE TRANSPORT SYSTEM PERMEASE PROTEIN APPC"/>
    <property type="match status" value="1"/>
</dbReference>
<sequence>MTPINATPAAPPRLSDRRRFLRKYLQNRSLMVGTVILLIMALCALLAPWLAPYDPAEQYTDYALQGPSPQFPLGTDMFGRDQLSRIIYGTRLSFVVSSVSVGIALVLGTLLGLIAVTARGWVDNVIMRVMDVLFAFPFLLLVIAIMAAFGTSLTNAMIAIGIVYTPSFARVTRAAALNVMEQLYIEASHSLGASRSRLIFRHILPNIQGPLIIQTTLSLAFAILAEAALSFLGLGAQPPAPSWGLMLNEGRDFFNMADWLAIFPGLAITVAVLGFNLLGDGLRDLLDPRSHREN</sequence>
<geneLocation type="plasmid" evidence="10">
    <name>pDeide3</name>
</geneLocation>
<keyword evidence="10" id="KW-1185">Reference proteome</keyword>
<evidence type="ECO:0000313" key="10">
    <source>
        <dbReference type="Proteomes" id="UP000002208"/>
    </source>
</evidence>
<feature type="transmembrane region" description="Helical" evidence="7">
    <location>
        <begin position="256"/>
        <end position="279"/>
    </location>
</feature>
<proteinExistence type="inferred from homology"/>
<dbReference type="OrthoDB" id="9766870at2"/>
<evidence type="ECO:0000256" key="7">
    <source>
        <dbReference type="RuleBase" id="RU363032"/>
    </source>
</evidence>
<keyword evidence="3" id="KW-1003">Cell membrane</keyword>
<keyword evidence="4 7" id="KW-0812">Transmembrane</keyword>
<feature type="transmembrane region" description="Helical" evidence="7">
    <location>
        <begin position="211"/>
        <end position="236"/>
    </location>
</feature>
<dbReference type="HOGENOM" id="CLU_028518_1_1_0"/>
<dbReference type="Pfam" id="PF00528">
    <property type="entry name" value="BPD_transp_1"/>
    <property type="match status" value="1"/>
</dbReference>
<evidence type="ECO:0000256" key="6">
    <source>
        <dbReference type="ARBA" id="ARBA00023136"/>
    </source>
</evidence>
<dbReference type="Pfam" id="PF12911">
    <property type="entry name" value="OppC_N"/>
    <property type="match status" value="1"/>
</dbReference>
<keyword evidence="9" id="KW-0614">Plasmid</keyword>
<keyword evidence="5 7" id="KW-1133">Transmembrane helix</keyword>
<dbReference type="CDD" id="cd06261">
    <property type="entry name" value="TM_PBP2"/>
    <property type="match status" value="1"/>
</dbReference>
<feature type="transmembrane region" description="Helical" evidence="7">
    <location>
        <begin position="92"/>
        <end position="117"/>
    </location>
</feature>
<evidence type="ECO:0000259" key="8">
    <source>
        <dbReference type="PROSITE" id="PS50928"/>
    </source>
</evidence>
<feature type="transmembrane region" description="Helical" evidence="7">
    <location>
        <begin position="29"/>
        <end position="51"/>
    </location>
</feature>
<evidence type="ECO:0000256" key="5">
    <source>
        <dbReference type="ARBA" id="ARBA00022989"/>
    </source>
</evidence>
<keyword evidence="2 7" id="KW-0813">Transport</keyword>
<dbReference type="GO" id="GO:0005886">
    <property type="term" value="C:plasma membrane"/>
    <property type="evidence" value="ECO:0007669"/>
    <property type="project" value="UniProtKB-SubCell"/>
</dbReference>
<dbReference type="Proteomes" id="UP000002208">
    <property type="component" value="Plasmid 3"/>
</dbReference>
<dbReference type="InterPro" id="IPR050366">
    <property type="entry name" value="BP-dependent_transpt_permease"/>
</dbReference>
<dbReference type="PANTHER" id="PTHR43386:SF25">
    <property type="entry name" value="PEPTIDE ABC TRANSPORTER PERMEASE PROTEIN"/>
    <property type="match status" value="1"/>
</dbReference>
<evidence type="ECO:0000256" key="3">
    <source>
        <dbReference type="ARBA" id="ARBA00022475"/>
    </source>
</evidence>
<accession>C1D3V3</accession>
<dbReference type="InterPro" id="IPR000515">
    <property type="entry name" value="MetI-like"/>
</dbReference>
<feature type="transmembrane region" description="Helical" evidence="7">
    <location>
        <begin position="155"/>
        <end position="172"/>
    </location>
</feature>
<dbReference type="EMBL" id="CP001117">
    <property type="protein sequence ID" value="ACO48182.1"/>
    <property type="molecule type" value="Genomic_DNA"/>
</dbReference>
<feature type="transmembrane region" description="Helical" evidence="7">
    <location>
        <begin position="129"/>
        <end position="149"/>
    </location>
</feature>
<gene>
    <name evidence="9" type="ordered locus">Deide_3p02250</name>
</gene>
<organism evidence="9 10">
    <name type="scientific">Deinococcus deserti (strain DSM 17065 / CIP 109153 / LMG 22923 / VCD115)</name>
    <dbReference type="NCBI Taxonomy" id="546414"/>
    <lineage>
        <taxon>Bacteria</taxon>
        <taxon>Thermotogati</taxon>
        <taxon>Deinococcota</taxon>
        <taxon>Deinococci</taxon>
        <taxon>Deinococcales</taxon>
        <taxon>Deinococcaceae</taxon>
        <taxon>Deinococcus</taxon>
    </lineage>
</organism>
<feature type="domain" description="ABC transmembrane type-1" evidence="8">
    <location>
        <begin position="90"/>
        <end position="279"/>
    </location>
</feature>
<dbReference type="RefSeq" id="WP_012695054.1">
    <property type="nucleotide sequence ID" value="NC_012528.1"/>
</dbReference>
<dbReference type="PROSITE" id="PS50928">
    <property type="entry name" value="ABC_TM1"/>
    <property type="match status" value="1"/>
</dbReference>